<dbReference type="NCBIfam" id="TIGR00756">
    <property type="entry name" value="PPR"/>
    <property type="match status" value="1"/>
</dbReference>
<evidence type="ECO:0000256" key="2">
    <source>
        <dbReference type="PROSITE-ProRule" id="PRU00708"/>
    </source>
</evidence>
<sequence>MDSITLRSGILAQVRAGSLKEAKWMDDFIREGEYRDDVFVSSALIDMYAKCGSVDSARMVFDRTIRKDVVVCAMIVGYALHGQGGQALDLFNSMKQTGERPNDVTFVGLLMACNHSGLAAQGWELFQSMKLYGIEPRHQHYACVVDLLARAGYFSKAYDFIKEMPIEPGVSIWGALLSACKVYRHVALGEYAAEKLFALDPLNTGHCVQLSNLYASVRLWDQVARIRVVLKEKGLTKDLGHSSIEINGKLEAFRAGDRSHPKFKQILEELEDLERRLKDAGYVPQRESVLHDLNSEEVEETLCNHSKRIKTNIKAC</sequence>
<evidence type="ECO:0000256" key="1">
    <source>
        <dbReference type="ARBA" id="ARBA00022737"/>
    </source>
</evidence>
<dbReference type="Proteomes" id="UP000594263">
    <property type="component" value="Unplaced"/>
</dbReference>
<dbReference type="PANTHER" id="PTHR47926">
    <property type="entry name" value="PENTATRICOPEPTIDE REPEAT-CONTAINING PROTEIN"/>
    <property type="match status" value="1"/>
</dbReference>
<dbReference type="Pfam" id="PF20431">
    <property type="entry name" value="E_motif"/>
    <property type="match status" value="1"/>
</dbReference>
<evidence type="ECO:0000313" key="4">
    <source>
        <dbReference type="Proteomes" id="UP000594263"/>
    </source>
</evidence>
<dbReference type="InterPro" id="IPR002885">
    <property type="entry name" value="PPR_rpt"/>
</dbReference>
<feature type="repeat" description="PPR" evidence="2">
    <location>
        <begin position="102"/>
        <end position="136"/>
    </location>
</feature>
<dbReference type="Pfam" id="PF13041">
    <property type="entry name" value="PPR_2"/>
    <property type="match status" value="1"/>
</dbReference>
<dbReference type="AlphaFoldDB" id="A0A7N0T1R0"/>
<dbReference type="PANTHER" id="PTHR47926:SF396">
    <property type="entry name" value="PENTATRICOPEPTIDE REPEAT-CONTAINING PROTEIN"/>
    <property type="match status" value="1"/>
</dbReference>
<organism evidence="3 4">
    <name type="scientific">Kalanchoe fedtschenkoi</name>
    <name type="common">Lavender scallops</name>
    <name type="synonym">South American air plant</name>
    <dbReference type="NCBI Taxonomy" id="63787"/>
    <lineage>
        <taxon>Eukaryota</taxon>
        <taxon>Viridiplantae</taxon>
        <taxon>Streptophyta</taxon>
        <taxon>Embryophyta</taxon>
        <taxon>Tracheophyta</taxon>
        <taxon>Spermatophyta</taxon>
        <taxon>Magnoliopsida</taxon>
        <taxon>eudicotyledons</taxon>
        <taxon>Gunneridae</taxon>
        <taxon>Pentapetalae</taxon>
        <taxon>Saxifragales</taxon>
        <taxon>Crassulaceae</taxon>
        <taxon>Kalanchoe</taxon>
    </lineage>
</organism>
<dbReference type="OMA" id="MVMESCE"/>
<keyword evidence="1" id="KW-0677">Repeat</keyword>
<dbReference type="Pfam" id="PF01535">
    <property type="entry name" value="PPR"/>
    <property type="match status" value="2"/>
</dbReference>
<dbReference type="PROSITE" id="PS51375">
    <property type="entry name" value="PPR"/>
    <property type="match status" value="2"/>
</dbReference>
<protein>
    <recommendedName>
        <fullName evidence="5">Pentatricopeptide repeat-containing protein</fullName>
    </recommendedName>
</protein>
<evidence type="ECO:0000313" key="3">
    <source>
        <dbReference type="EnsemblPlants" id="Kaladp0018s0203.1.v1.1.CDS.1"/>
    </source>
</evidence>
<dbReference type="InterPro" id="IPR046849">
    <property type="entry name" value="E2_motif"/>
</dbReference>
<reference evidence="3" key="1">
    <citation type="submission" date="2021-01" db="UniProtKB">
        <authorList>
            <consortium name="EnsemblPlants"/>
        </authorList>
    </citation>
    <scope>IDENTIFICATION</scope>
</reference>
<dbReference type="GO" id="GO:0009451">
    <property type="term" value="P:RNA modification"/>
    <property type="evidence" value="ECO:0007669"/>
    <property type="project" value="InterPro"/>
</dbReference>
<dbReference type="FunFam" id="1.25.40.10:FF:000090">
    <property type="entry name" value="Pentatricopeptide repeat-containing protein, chloroplastic"/>
    <property type="match status" value="1"/>
</dbReference>
<dbReference type="EnsemblPlants" id="Kaladp0018s0203.1.v1.1">
    <property type="protein sequence ID" value="Kaladp0018s0203.1.v1.1.CDS.1"/>
    <property type="gene ID" value="Kaladp0018s0203.v1.1"/>
</dbReference>
<dbReference type="InterPro" id="IPR046848">
    <property type="entry name" value="E_motif"/>
</dbReference>
<feature type="repeat" description="PPR" evidence="2">
    <location>
        <begin position="37"/>
        <end position="71"/>
    </location>
</feature>
<dbReference type="GO" id="GO:0003723">
    <property type="term" value="F:RNA binding"/>
    <property type="evidence" value="ECO:0007669"/>
    <property type="project" value="InterPro"/>
</dbReference>
<accession>A0A7N0T1R0</accession>
<name>A0A7N0T1R0_KALFE</name>
<keyword evidence="4" id="KW-1185">Reference proteome</keyword>
<dbReference type="InterPro" id="IPR046960">
    <property type="entry name" value="PPR_At4g14850-like_plant"/>
</dbReference>
<dbReference type="InterPro" id="IPR011990">
    <property type="entry name" value="TPR-like_helical_dom_sf"/>
</dbReference>
<dbReference type="Pfam" id="PF20430">
    <property type="entry name" value="Eplus_motif"/>
    <property type="match status" value="1"/>
</dbReference>
<dbReference type="Gene3D" id="1.25.40.10">
    <property type="entry name" value="Tetratricopeptide repeat domain"/>
    <property type="match status" value="1"/>
</dbReference>
<evidence type="ECO:0008006" key="5">
    <source>
        <dbReference type="Google" id="ProtNLM"/>
    </source>
</evidence>
<proteinExistence type="predicted"/>
<dbReference type="Gramene" id="Kaladp0018s0203.1.v1.1">
    <property type="protein sequence ID" value="Kaladp0018s0203.1.v1.1.CDS.1"/>
    <property type="gene ID" value="Kaladp0018s0203.v1.1"/>
</dbReference>